<protein>
    <recommendedName>
        <fullName evidence="5">Kinesin-like protein</fullName>
    </recommendedName>
</protein>
<evidence type="ECO:0000256" key="7">
    <source>
        <dbReference type="SAM" id="MobiDB-lite"/>
    </source>
</evidence>
<dbReference type="InterPro" id="IPR027417">
    <property type="entry name" value="P-loop_NTPase"/>
</dbReference>
<dbReference type="SMART" id="SM00129">
    <property type="entry name" value="KISc"/>
    <property type="match status" value="1"/>
</dbReference>
<name>A0AAW1NTH0_9CHLO</name>
<dbReference type="Pfam" id="PF00225">
    <property type="entry name" value="Kinesin"/>
    <property type="match status" value="1"/>
</dbReference>
<feature type="domain" description="Kinesin motor" evidence="8">
    <location>
        <begin position="13"/>
        <end position="352"/>
    </location>
</feature>
<comment type="caution">
    <text evidence="9">The sequence shown here is derived from an EMBL/GenBank/DDBJ whole genome shotgun (WGS) entry which is preliminary data.</text>
</comment>
<keyword evidence="6" id="KW-0175">Coiled coil</keyword>
<dbReference type="PROSITE" id="PS00411">
    <property type="entry name" value="KINESIN_MOTOR_1"/>
    <property type="match status" value="1"/>
</dbReference>
<dbReference type="EMBL" id="JALJOQ010000142">
    <property type="protein sequence ID" value="KAK9794064.1"/>
    <property type="molecule type" value="Genomic_DNA"/>
</dbReference>
<dbReference type="SUPFAM" id="SSF52540">
    <property type="entry name" value="P-loop containing nucleoside triphosphate hydrolases"/>
    <property type="match status" value="1"/>
</dbReference>
<dbReference type="GO" id="GO:0008017">
    <property type="term" value="F:microtubule binding"/>
    <property type="evidence" value="ECO:0007669"/>
    <property type="project" value="InterPro"/>
</dbReference>
<dbReference type="PRINTS" id="PR00380">
    <property type="entry name" value="KINESINHEAVY"/>
</dbReference>
<evidence type="ECO:0000259" key="8">
    <source>
        <dbReference type="PROSITE" id="PS50067"/>
    </source>
</evidence>
<feature type="region of interest" description="Disordered" evidence="7">
    <location>
        <begin position="498"/>
        <end position="558"/>
    </location>
</feature>
<evidence type="ECO:0000313" key="10">
    <source>
        <dbReference type="Proteomes" id="UP001465755"/>
    </source>
</evidence>
<reference evidence="9 10" key="1">
    <citation type="journal article" date="2024" name="Nat. Commun.">
        <title>Phylogenomics reveals the evolutionary origins of lichenization in chlorophyte algae.</title>
        <authorList>
            <person name="Puginier C."/>
            <person name="Libourel C."/>
            <person name="Otte J."/>
            <person name="Skaloud P."/>
            <person name="Haon M."/>
            <person name="Grisel S."/>
            <person name="Petersen M."/>
            <person name="Berrin J.G."/>
            <person name="Delaux P.M."/>
            <person name="Dal Grande F."/>
            <person name="Keller J."/>
        </authorList>
    </citation>
    <scope>NUCLEOTIDE SEQUENCE [LARGE SCALE GENOMIC DNA]</scope>
    <source>
        <strain evidence="9 10">SAG 2036</strain>
    </source>
</reference>
<dbReference type="InterPro" id="IPR027640">
    <property type="entry name" value="Kinesin-like_fam"/>
</dbReference>
<dbReference type="Proteomes" id="UP001465755">
    <property type="component" value="Unassembled WGS sequence"/>
</dbReference>
<dbReference type="Gene3D" id="3.40.850.10">
    <property type="entry name" value="Kinesin motor domain"/>
    <property type="match status" value="1"/>
</dbReference>
<evidence type="ECO:0000256" key="4">
    <source>
        <dbReference type="PROSITE-ProRule" id="PRU00283"/>
    </source>
</evidence>
<dbReference type="Pfam" id="PF23735">
    <property type="entry name" value="KIF9"/>
    <property type="match status" value="1"/>
</dbReference>
<keyword evidence="2 4" id="KW-0067">ATP-binding</keyword>
<feature type="compositionally biased region" description="Basic and acidic residues" evidence="7">
    <location>
        <begin position="546"/>
        <end position="558"/>
    </location>
</feature>
<evidence type="ECO:0000256" key="1">
    <source>
        <dbReference type="ARBA" id="ARBA00022741"/>
    </source>
</evidence>
<dbReference type="InterPro" id="IPR036961">
    <property type="entry name" value="Kinesin_motor_dom_sf"/>
</dbReference>
<dbReference type="PROSITE" id="PS50067">
    <property type="entry name" value="KINESIN_MOTOR_2"/>
    <property type="match status" value="1"/>
</dbReference>
<dbReference type="GO" id="GO:0003777">
    <property type="term" value="F:microtubule motor activity"/>
    <property type="evidence" value="ECO:0007669"/>
    <property type="project" value="InterPro"/>
</dbReference>
<dbReference type="GO" id="GO:0005874">
    <property type="term" value="C:microtubule"/>
    <property type="evidence" value="ECO:0007669"/>
    <property type="project" value="UniProtKB-KW"/>
</dbReference>
<proteinExistence type="inferred from homology"/>
<accession>A0AAW1NTH0</accession>
<dbReference type="InterPro" id="IPR056524">
    <property type="entry name" value="KIF6/9_C"/>
</dbReference>
<evidence type="ECO:0000256" key="6">
    <source>
        <dbReference type="SAM" id="Coils"/>
    </source>
</evidence>
<feature type="coiled-coil region" evidence="6">
    <location>
        <begin position="592"/>
        <end position="619"/>
    </location>
</feature>
<dbReference type="GO" id="GO:0005524">
    <property type="term" value="F:ATP binding"/>
    <property type="evidence" value="ECO:0007669"/>
    <property type="project" value="UniProtKB-UniRule"/>
</dbReference>
<feature type="binding site" evidence="4">
    <location>
        <begin position="100"/>
        <end position="107"/>
    </location>
    <ligand>
        <name>ATP</name>
        <dbReference type="ChEBI" id="CHEBI:30616"/>
    </ligand>
</feature>
<feature type="coiled-coil region" evidence="6">
    <location>
        <begin position="653"/>
        <end position="687"/>
    </location>
</feature>
<feature type="compositionally biased region" description="Polar residues" evidence="7">
    <location>
        <begin position="518"/>
        <end position="539"/>
    </location>
</feature>
<dbReference type="InterPro" id="IPR001752">
    <property type="entry name" value="Kinesin_motor_dom"/>
</dbReference>
<evidence type="ECO:0000256" key="5">
    <source>
        <dbReference type="RuleBase" id="RU000394"/>
    </source>
</evidence>
<comment type="similarity">
    <text evidence="4 5">Belongs to the TRAFAC class myosin-kinesin ATPase superfamily. Kinesin family.</text>
</comment>
<sequence length="700" mass="76738">MAEQAHEEDDTQNIRIYLRLRPVARQSQLVQVLDDDRRVEITVAKDAATGIVNNQQERFIFQFNGVFVDSATQDQVFEQVAQPVVASALEGINGTVFAYGATGSGKTFTVTGGVGRYVDRGLIPRAVSHVFAAAAERPDCTLDVHVSYLEIYNDAGYDLLDPGREAKSMEDLPRVSVYEDETGATRLRNLALHPAATEEAALNLLFLGDTNRAISETPMNMASSRSHCIFTLHIASRQAGRSTVLRSKLHLVDLAGSERIKRSGMEGAPLLREAKHINLSLHFLEQVIVALQERATSGRAHVPYRNSMMTLMLRDSLGGNCRTVMIATVAPSGDQLLESVSTCRFAQRVAMIANEVRVNEEEDPALVIAGLRQEVADLKAELQLAQGEEQEPDTPREAAWKVAAVHASVDAFFHNTDPAATLEVQPPRMPLFRAAFVRLKALARWTGSSAAAAGSFGGASNEAVEKLRAQIAGLQQQLKQRDAEVAVLVGMRPAPDSAVLAPNGSRHNRAAADPSQLAHPQTRPSEPRQNGGSQDTGSAGQHPRKEKPEVRRDVSGDDEALQRAFEEFRRGYAGQAAMQSDKALLASSYSEAKALAEQVNGSKRRIDELKAALERTRVQRALPNLGQVIMSSSSADMAIAPPDEEERADRLLLDQEKAMYRNKYAQLAKKKEEVEKLQEVVMAARQRVQSDFQQWMQDGK</sequence>
<keyword evidence="5" id="KW-0493">Microtubule</keyword>
<evidence type="ECO:0000256" key="2">
    <source>
        <dbReference type="ARBA" id="ARBA00022840"/>
    </source>
</evidence>
<gene>
    <name evidence="9" type="ORF">WJX73_003057</name>
</gene>
<keyword evidence="10" id="KW-1185">Reference proteome</keyword>
<dbReference type="PANTHER" id="PTHR47968:SF67">
    <property type="entry name" value="KINESIN MOTOR DOMAIN-CONTAINING PROTEIN"/>
    <property type="match status" value="1"/>
</dbReference>
<evidence type="ECO:0000256" key="3">
    <source>
        <dbReference type="ARBA" id="ARBA00023175"/>
    </source>
</evidence>
<dbReference type="AlphaFoldDB" id="A0AAW1NTH0"/>
<evidence type="ECO:0000313" key="9">
    <source>
        <dbReference type="EMBL" id="KAK9794064.1"/>
    </source>
</evidence>
<dbReference type="InterPro" id="IPR019821">
    <property type="entry name" value="Kinesin_motor_CS"/>
</dbReference>
<keyword evidence="1 4" id="KW-0547">Nucleotide-binding</keyword>
<dbReference type="GO" id="GO:0007018">
    <property type="term" value="P:microtubule-based movement"/>
    <property type="evidence" value="ECO:0007669"/>
    <property type="project" value="InterPro"/>
</dbReference>
<keyword evidence="3 4" id="KW-0505">Motor protein</keyword>
<dbReference type="PANTHER" id="PTHR47968">
    <property type="entry name" value="CENTROMERE PROTEIN E"/>
    <property type="match status" value="1"/>
</dbReference>
<organism evidence="9 10">
    <name type="scientific">Symbiochloris irregularis</name>
    <dbReference type="NCBI Taxonomy" id="706552"/>
    <lineage>
        <taxon>Eukaryota</taxon>
        <taxon>Viridiplantae</taxon>
        <taxon>Chlorophyta</taxon>
        <taxon>core chlorophytes</taxon>
        <taxon>Trebouxiophyceae</taxon>
        <taxon>Trebouxiales</taxon>
        <taxon>Trebouxiaceae</taxon>
        <taxon>Symbiochloris</taxon>
    </lineage>
</organism>